<reference evidence="2 3" key="2">
    <citation type="journal article" date="2021" name="Int. J. Syst. Evol. Microbiol.">
        <title>Roseibium litorale sp. nov., isolated from a tidal flat sediment and proposal for the reclassification of Labrenzia polysiphoniae as Roseibium polysiphoniae comb. nov.</title>
        <authorList>
            <person name="Liu Y."/>
            <person name="Pei T."/>
            <person name="Du J."/>
            <person name="Chao M."/>
            <person name="Deng M.R."/>
            <person name="Zhu H."/>
        </authorList>
    </citation>
    <scope>NUCLEOTIDE SEQUENCE [LARGE SCALE GENOMIC DNA]</scope>
    <source>
        <strain evidence="2 3">4C16A</strain>
    </source>
</reference>
<evidence type="ECO:0008006" key="4">
    <source>
        <dbReference type="Google" id="ProtNLM"/>
    </source>
</evidence>
<keyword evidence="1" id="KW-1133">Transmembrane helix</keyword>
<gene>
    <name evidence="2" type="ORF">IG616_08010</name>
</gene>
<proteinExistence type="predicted"/>
<keyword evidence="1" id="KW-0472">Membrane</keyword>
<dbReference type="Proteomes" id="UP000632063">
    <property type="component" value="Unassembled WGS sequence"/>
</dbReference>
<dbReference type="RefSeq" id="WP_192147637.1">
    <property type="nucleotide sequence ID" value="NZ_JACYXI010000004.1"/>
</dbReference>
<comment type="caution">
    <text evidence="2">The sequence shown here is derived from an EMBL/GenBank/DDBJ whole genome shotgun (WGS) entry which is preliminary data.</text>
</comment>
<organism evidence="2 3">
    <name type="scientific">Roseibium litorale</name>
    <dbReference type="NCBI Taxonomy" id="2803841"/>
    <lineage>
        <taxon>Bacteria</taxon>
        <taxon>Pseudomonadati</taxon>
        <taxon>Pseudomonadota</taxon>
        <taxon>Alphaproteobacteria</taxon>
        <taxon>Hyphomicrobiales</taxon>
        <taxon>Stappiaceae</taxon>
        <taxon>Roseibium</taxon>
    </lineage>
</organism>
<sequence>MKISDQDLTRQDEDMDPVVFEAEENRDHKFGNWPELFGTLFTLFVIWLTFAFTG</sequence>
<keyword evidence="1" id="KW-0812">Transmembrane</keyword>
<evidence type="ECO:0000256" key="1">
    <source>
        <dbReference type="SAM" id="Phobius"/>
    </source>
</evidence>
<name>A0ABR9CKV6_9HYPH</name>
<evidence type="ECO:0000313" key="3">
    <source>
        <dbReference type="Proteomes" id="UP000632063"/>
    </source>
</evidence>
<protein>
    <recommendedName>
        <fullName evidence="4">Aa3 type cytochrome c oxidase subunit IV</fullName>
    </recommendedName>
</protein>
<evidence type="ECO:0000313" key="2">
    <source>
        <dbReference type="EMBL" id="MBD8891487.1"/>
    </source>
</evidence>
<reference evidence="3" key="1">
    <citation type="submission" date="2020-09" db="EMBL/GenBank/DDBJ databases">
        <title>The genome sequence of strain Labrenzia suaedae 4C16A.</title>
        <authorList>
            <person name="Liu Y."/>
        </authorList>
    </citation>
    <scope>NUCLEOTIDE SEQUENCE [LARGE SCALE GENOMIC DNA]</scope>
    <source>
        <strain evidence="3">4C16A</strain>
    </source>
</reference>
<dbReference type="EMBL" id="JACYXI010000004">
    <property type="protein sequence ID" value="MBD8891487.1"/>
    <property type="molecule type" value="Genomic_DNA"/>
</dbReference>
<feature type="transmembrane region" description="Helical" evidence="1">
    <location>
        <begin position="36"/>
        <end position="53"/>
    </location>
</feature>
<accession>A0ABR9CKV6</accession>
<keyword evidence="3" id="KW-1185">Reference proteome</keyword>